<feature type="compositionally biased region" description="Basic and acidic residues" evidence="1">
    <location>
        <begin position="134"/>
        <end position="157"/>
    </location>
</feature>
<sequence>MVRWSSVVVIALVAASQDGVFGARLTQRRSLSAQLPVQRLRHVRGKNGTMVHPKLLLLQSKGDREKGSHVTINDVGRAESPEEKGSHVTVNDVGRAESPEEKGSHVTVNDVGRVESPEKKGSHVTVNDVGEMESPEKKYHAKQKDLHPSVKAANKDPEKKLATKTCTSPRCQVTPYCSYNNSEISCSCAEEGENETEAEVNCTLYNLAAIFDVFHEDATVTSVCIETQFLPIYELDCHIKGVEGLTFVIRVERTPEWGEGVSGWGEAAPREGVQGAPGRGEAELRGQGMEHLNVCLLQLQLQSQEVLSKDDWMDSTLKTAITTAGIVISVFMIIFIFYSCKAL</sequence>
<keyword evidence="3" id="KW-0732">Signal</keyword>
<feature type="region of interest" description="Disordered" evidence="1">
    <location>
        <begin position="260"/>
        <end position="281"/>
    </location>
</feature>
<gene>
    <name evidence="5" type="primary">LOC118425096</name>
</gene>
<accession>A0A9J7LWG3</accession>
<keyword evidence="4" id="KW-1185">Reference proteome</keyword>
<feature type="chain" id="PRO_5039937399" evidence="3">
    <location>
        <begin position="23"/>
        <end position="343"/>
    </location>
</feature>
<name>A0A9J7LWG3_BRAFL</name>
<protein>
    <submittedName>
        <fullName evidence="5">Uncharacterized protein LOC118425096</fullName>
    </submittedName>
</protein>
<evidence type="ECO:0000256" key="1">
    <source>
        <dbReference type="SAM" id="MobiDB-lite"/>
    </source>
</evidence>
<dbReference type="OrthoDB" id="10425987at2759"/>
<dbReference type="KEGG" id="bfo:118425096"/>
<dbReference type="RefSeq" id="XP_035689808.1">
    <property type="nucleotide sequence ID" value="XM_035833915.1"/>
</dbReference>
<dbReference type="Proteomes" id="UP000001554">
    <property type="component" value="Chromosome 10"/>
</dbReference>
<evidence type="ECO:0000313" key="5">
    <source>
        <dbReference type="RefSeq" id="XP_035689808.1"/>
    </source>
</evidence>
<dbReference type="AlphaFoldDB" id="A0A9J7LWG3"/>
<keyword evidence="2" id="KW-0472">Membrane</keyword>
<dbReference type="GeneID" id="118425096"/>
<organism evidence="4 5">
    <name type="scientific">Branchiostoma floridae</name>
    <name type="common">Florida lancelet</name>
    <name type="synonym">Amphioxus</name>
    <dbReference type="NCBI Taxonomy" id="7739"/>
    <lineage>
        <taxon>Eukaryota</taxon>
        <taxon>Metazoa</taxon>
        <taxon>Chordata</taxon>
        <taxon>Cephalochordata</taxon>
        <taxon>Leptocardii</taxon>
        <taxon>Amphioxiformes</taxon>
        <taxon>Branchiostomatidae</taxon>
        <taxon>Branchiostoma</taxon>
    </lineage>
</organism>
<evidence type="ECO:0000256" key="3">
    <source>
        <dbReference type="SAM" id="SignalP"/>
    </source>
</evidence>
<feature type="region of interest" description="Disordered" evidence="1">
    <location>
        <begin position="133"/>
        <end position="157"/>
    </location>
</feature>
<keyword evidence="2" id="KW-1133">Transmembrane helix</keyword>
<evidence type="ECO:0000313" key="4">
    <source>
        <dbReference type="Proteomes" id="UP000001554"/>
    </source>
</evidence>
<keyword evidence="2" id="KW-0812">Transmembrane</keyword>
<feature type="signal peptide" evidence="3">
    <location>
        <begin position="1"/>
        <end position="22"/>
    </location>
</feature>
<evidence type="ECO:0000256" key="2">
    <source>
        <dbReference type="SAM" id="Phobius"/>
    </source>
</evidence>
<proteinExistence type="predicted"/>
<reference evidence="4" key="1">
    <citation type="journal article" date="2020" name="Nat. Ecol. Evol.">
        <title>Deeply conserved synteny resolves early events in vertebrate evolution.</title>
        <authorList>
            <person name="Simakov O."/>
            <person name="Marletaz F."/>
            <person name="Yue J.X."/>
            <person name="O'Connell B."/>
            <person name="Jenkins J."/>
            <person name="Brandt A."/>
            <person name="Calef R."/>
            <person name="Tung C.H."/>
            <person name="Huang T.K."/>
            <person name="Schmutz J."/>
            <person name="Satoh N."/>
            <person name="Yu J.K."/>
            <person name="Putnam N.H."/>
            <person name="Green R.E."/>
            <person name="Rokhsar D.S."/>
        </authorList>
    </citation>
    <scope>NUCLEOTIDE SEQUENCE [LARGE SCALE GENOMIC DNA]</scope>
    <source>
        <strain evidence="4">S238N-H82</strain>
    </source>
</reference>
<feature type="transmembrane region" description="Helical" evidence="2">
    <location>
        <begin position="320"/>
        <end position="340"/>
    </location>
</feature>
<reference evidence="5" key="2">
    <citation type="submission" date="2025-08" db="UniProtKB">
        <authorList>
            <consortium name="RefSeq"/>
        </authorList>
    </citation>
    <scope>IDENTIFICATION</scope>
    <source>
        <strain evidence="5">S238N-H82</strain>
        <tissue evidence="5">Testes</tissue>
    </source>
</reference>
<dbReference type="OMA" id="YELDCHI"/>